<dbReference type="Proteomes" id="UP000680670">
    <property type="component" value="Unassembled WGS sequence"/>
</dbReference>
<comment type="similarity">
    <text evidence="2">Belongs to the threonine aldolase family.</text>
</comment>
<sequence>MKGVMQMPIDLRSDTVTTPTEKMRDAIRDAAVGDDVYGEDPTINRLEALAAERVGKEAALFVTSGTQGNQVAVLAHTQRGDEVILEENSHIVEYEVAGLSTIAGVQPRTIKGVNGQMPLSDIVSAIREDDIHCPKTALVCLENTHGDSGGRILPLCYMEEVYKISRQHQIPIHLDGARLFNAAVGLGVDPKEITKYVNTVQFCLSKGLSAPMGSILAGPKSFIERARKWRKMLGGGMRQSGIAGAAGIVALEEMVARLEEDHVHAKKLAEGLADIEGIDIDAEGVETNMIMFSIEGLEMDSDHFIEKLKERGVLANSVGRYRIRFVTHREIANEDIDKVVEIVKRIIAEAKVSL</sequence>
<feature type="domain" description="Aromatic amino acid beta-eliminating lyase/threonine aldolase" evidence="4">
    <location>
        <begin position="10"/>
        <end position="292"/>
    </location>
</feature>
<comment type="cofactor">
    <cofactor evidence="1">
        <name>pyridoxal 5'-phosphate</name>
        <dbReference type="ChEBI" id="CHEBI:597326"/>
    </cofactor>
</comment>
<dbReference type="NCBIfam" id="NF041359">
    <property type="entry name" value="GntG_guanitoxin"/>
    <property type="match status" value="1"/>
</dbReference>
<evidence type="ECO:0000313" key="5">
    <source>
        <dbReference type="EMBL" id="GIN97143.1"/>
    </source>
</evidence>
<dbReference type="Pfam" id="PF01212">
    <property type="entry name" value="Beta_elim_lyase"/>
    <property type="match status" value="1"/>
</dbReference>
<proteinExistence type="inferred from homology"/>
<dbReference type="InterPro" id="IPR023603">
    <property type="entry name" value="Low_specificity_L-TA-like"/>
</dbReference>
<dbReference type="CDD" id="cd06502">
    <property type="entry name" value="TA_like"/>
    <property type="match status" value="1"/>
</dbReference>
<dbReference type="Gene3D" id="3.40.640.10">
    <property type="entry name" value="Type I PLP-dependent aspartate aminotransferase-like (Major domain)"/>
    <property type="match status" value="1"/>
</dbReference>
<dbReference type="PANTHER" id="PTHR48097:SF9">
    <property type="entry name" value="L-THREONINE ALDOLASE"/>
    <property type="match status" value="1"/>
</dbReference>
<dbReference type="PANTHER" id="PTHR48097">
    <property type="entry name" value="L-THREONINE ALDOLASE-RELATED"/>
    <property type="match status" value="1"/>
</dbReference>
<evidence type="ECO:0000256" key="2">
    <source>
        <dbReference type="ARBA" id="ARBA00006966"/>
    </source>
</evidence>
<evidence type="ECO:0000256" key="1">
    <source>
        <dbReference type="ARBA" id="ARBA00001933"/>
    </source>
</evidence>
<dbReference type="PIRSF" id="PIRSF017617">
    <property type="entry name" value="Thr_aldolase"/>
    <property type="match status" value="1"/>
</dbReference>
<dbReference type="InterPro" id="IPR001597">
    <property type="entry name" value="ArAA_b-elim_lyase/Thr_aldolase"/>
</dbReference>
<keyword evidence="6" id="KW-1185">Reference proteome</keyword>
<evidence type="ECO:0000256" key="3">
    <source>
        <dbReference type="ARBA" id="ARBA00022898"/>
    </source>
</evidence>
<dbReference type="Gene3D" id="3.90.1150.10">
    <property type="entry name" value="Aspartate Aminotransferase, domain 1"/>
    <property type="match status" value="1"/>
</dbReference>
<name>A0ABQ4KYM8_SIMTE</name>
<organism evidence="5 6">
    <name type="scientific">Siminovitchia terrae</name>
    <name type="common">Bacillus terrae</name>
    <dbReference type="NCBI Taxonomy" id="1914933"/>
    <lineage>
        <taxon>Bacteria</taxon>
        <taxon>Bacillati</taxon>
        <taxon>Bacillota</taxon>
        <taxon>Bacilli</taxon>
        <taxon>Bacillales</taxon>
        <taxon>Bacillaceae</taxon>
        <taxon>Siminovitchia</taxon>
    </lineage>
</organism>
<gene>
    <name evidence="5" type="ORF">J6TS1_30130</name>
</gene>
<keyword evidence="3" id="KW-0663">Pyridoxal phosphate</keyword>
<dbReference type="NCBIfam" id="NF007825">
    <property type="entry name" value="PRK10534.1"/>
    <property type="match status" value="1"/>
</dbReference>
<reference evidence="5 6" key="1">
    <citation type="submission" date="2021-03" db="EMBL/GenBank/DDBJ databases">
        <title>Antimicrobial resistance genes in bacteria isolated from Japanese honey, and their potential for conferring macrolide and lincosamide resistance in the American foulbrood pathogen Paenibacillus larvae.</title>
        <authorList>
            <person name="Okamoto M."/>
            <person name="Kumagai M."/>
            <person name="Kanamori H."/>
            <person name="Takamatsu D."/>
        </authorList>
    </citation>
    <scope>NUCLEOTIDE SEQUENCE [LARGE SCALE GENOMIC DNA]</scope>
    <source>
        <strain evidence="5 6">J6TS1</strain>
    </source>
</reference>
<dbReference type="InterPro" id="IPR015424">
    <property type="entry name" value="PyrdxlP-dep_Trfase"/>
</dbReference>
<dbReference type="InterPro" id="IPR015421">
    <property type="entry name" value="PyrdxlP-dep_Trfase_major"/>
</dbReference>
<evidence type="ECO:0000313" key="6">
    <source>
        <dbReference type="Proteomes" id="UP000680670"/>
    </source>
</evidence>
<protein>
    <submittedName>
        <fullName evidence="5">Threonine aldolase</fullName>
    </submittedName>
</protein>
<accession>A0ABQ4KYM8</accession>
<dbReference type="EMBL" id="BORJ01000008">
    <property type="protein sequence ID" value="GIN97143.1"/>
    <property type="molecule type" value="Genomic_DNA"/>
</dbReference>
<evidence type="ECO:0000259" key="4">
    <source>
        <dbReference type="Pfam" id="PF01212"/>
    </source>
</evidence>
<comment type="caution">
    <text evidence="5">The sequence shown here is derived from an EMBL/GenBank/DDBJ whole genome shotgun (WGS) entry which is preliminary data.</text>
</comment>
<dbReference type="InterPro" id="IPR015422">
    <property type="entry name" value="PyrdxlP-dep_Trfase_small"/>
</dbReference>
<dbReference type="SUPFAM" id="SSF53383">
    <property type="entry name" value="PLP-dependent transferases"/>
    <property type="match status" value="1"/>
</dbReference>